<gene>
    <name evidence="1" type="ORF">FGO68_gene16629</name>
</gene>
<keyword evidence="2" id="KW-1185">Reference proteome</keyword>
<dbReference type="Proteomes" id="UP000785679">
    <property type="component" value="Unassembled WGS sequence"/>
</dbReference>
<name>A0A8J8NJG5_HALGN</name>
<evidence type="ECO:0000313" key="2">
    <source>
        <dbReference type="Proteomes" id="UP000785679"/>
    </source>
</evidence>
<dbReference type="EMBL" id="RRYP01015171">
    <property type="protein sequence ID" value="TNV75626.1"/>
    <property type="molecule type" value="Genomic_DNA"/>
</dbReference>
<sequence length="132" mass="15405">MNLITIIMLLRQKNQSKLFKMKQMKYEADIENCGIKQRGLRGNCNCLNAQMKFLLLMIYQSCSTSRVTFQAQSTWSHILSINLRNPLNILSNSKSQNWSNCNLLLTNSKRHLKIFITLLIWTLNILKKTMPL</sequence>
<proteinExistence type="predicted"/>
<accession>A0A8J8NJG5</accession>
<comment type="caution">
    <text evidence="1">The sequence shown here is derived from an EMBL/GenBank/DDBJ whole genome shotgun (WGS) entry which is preliminary data.</text>
</comment>
<dbReference type="AlphaFoldDB" id="A0A8J8NJG5"/>
<protein>
    <submittedName>
        <fullName evidence="1">Uncharacterized protein</fullName>
    </submittedName>
</protein>
<organism evidence="1 2">
    <name type="scientific">Halteria grandinella</name>
    <dbReference type="NCBI Taxonomy" id="5974"/>
    <lineage>
        <taxon>Eukaryota</taxon>
        <taxon>Sar</taxon>
        <taxon>Alveolata</taxon>
        <taxon>Ciliophora</taxon>
        <taxon>Intramacronucleata</taxon>
        <taxon>Spirotrichea</taxon>
        <taxon>Stichotrichia</taxon>
        <taxon>Sporadotrichida</taxon>
        <taxon>Halteriidae</taxon>
        <taxon>Halteria</taxon>
    </lineage>
</organism>
<reference evidence="1" key="1">
    <citation type="submission" date="2019-06" db="EMBL/GenBank/DDBJ databases">
        <authorList>
            <person name="Zheng W."/>
        </authorList>
    </citation>
    <scope>NUCLEOTIDE SEQUENCE</scope>
    <source>
        <strain evidence="1">QDHG01</strain>
    </source>
</reference>
<evidence type="ECO:0000313" key="1">
    <source>
        <dbReference type="EMBL" id="TNV75626.1"/>
    </source>
</evidence>